<accession>A0A806FY88</accession>
<feature type="domain" description="HTH cro/C1-type" evidence="3">
    <location>
        <begin position="20"/>
        <end position="74"/>
    </location>
</feature>
<dbReference type="PROSITE" id="PS50943">
    <property type="entry name" value="HTH_CROC1"/>
    <property type="match status" value="1"/>
</dbReference>
<feature type="transmembrane region" description="Helical" evidence="2">
    <location>
        <begin position="157"/>
        <end position="179"/>
    </location>
</feature>
<keyword evidence="2" id="KW-1133">Transmembrane helix</keyword>
<evidence type="ECO:0000256" key="1">
    <source>
        <dbReference type="ARBA" id="ARBA00023125"/>
    </source>
</evidence>
<protein>
    <submittedName>
        <fullName evidence="4">Transcriptional regulator</fullName>
    </submittedName>
</protein>
<dbReference type="Gene3D" id="1.10.260.40">
    <property type="entry name" value="lambda repressor-like DNA-binding domains"/>
    <property type="match status" value="1"/>
</dbReference>
<evidence type="ECO:0000313" key="4">
    <source>
        <dbReference type="EMBL" id="AEK30410.1"/>
    </source>
</evidence>
<evidence type="ECO:0000256" key="2">
    <source>
        <dbReference type="SAM" id="Phobius"/>
    </source>
</evidence>
<sequence>MPKRVGAKEKDRTMGFKDNLQYLRGSHNMTQEQLAMLIGVSRQSVSKWESEKAYPEMDKLLMLCDMFGVSLDDLVMGDVRNGIAMSANHVEDGLPKAPMPEMEGSALPQDITGYEEHMRKFDLMIPTGVSAIIFGVSIGNLFDSDNSILGNSDANEVAMFLCIAIGTLVGLALLIPAGLAHSAFKRQHPYVEDFYTESDRAAARKVLAIALIAGIALIMAGIAVNVWADETLHVDEGWPSTALLMFVAVGVWCIVFGGMQYGRLDIADYNKESEEQHVQENGTESIYDKGNGAVCGIIMITAPIVGLTLLFCFDGGPHGMFWMSWVIGGFLCAIASIVTGLIKSTKSV</sequence>
<reference evidence="4 5" key="1">
    <citation type="journal article" date="2011" name="J. Bacteriol.">
        <title>Genome Sequence of the Probiotic Strain Bifidobacterium animalis subsp. lactis CNCM I-2494.</title>
        <authorList>
            <person name="Chervaux C."/>
            <person name="Grimaldi C."/>
            <person name="Bolotin A."/>
            <person name="Quinquis B."/>
            <person name="Legrain-Raspaud S."/>
            <person name="van Hylckama Vlieg J.E."/>
            <person name="Denariaz G."/>
            <person name="Smokvina T."/>
        </authorList>
    </citation>
    <scope>NUCLEOTIDE SEQUENCE [LARGE SCALE GENOMIC DNA]</scope>
    <source>
        <strain evidence="4 5">CNCM I-2494</strain>
    </source>
</reference>
<evidence type="ECO:0000259" key="3">
    <source>
        <dbReference type="PROSITE" id="PS50943"/>
    </source>
</evidence>
<organism evidence="4 5">
    <name type="scientific">Bifidobacterium animalis subsp. lactis CNCM I-2494</name>
    <dbReference type="NCBI Taxonomy" id="1042403"/>
    <lineage>
        <taxon>Bacteria</taxon>
        <taxon>Bacillati</taxon>
        <taxon>Actinomycetota</taxon>
        <taxon>Actinomycetes</taxon>
        <taxon>Bifidobacteriales</taxon>
        <taxon>Bifidobacteriaceae</taxon>
        <taxon>Bifidobacterium</taxon>
    </lineage>
</organism>
<dbReference type="SUPFAM" id="SSF47413">
    <property type="entry name" value="lambda repressor-like DNA-binding domains"/>
    <property type="match status" value="1"/>
</dbReference>
<dbReference type="PANTHER" id="PTHR46558:SF4">
    <property type="entry name" value="DNA-BIDING PHAGE PROTEIN"/>
    <property type="match status" value="1"/>
</dbReference>
<name>A0A806FY88_BIFAN</name>
<dbReference type="PANTHER" id="PTHR46558">
    <property type="entry name" value="TRACRIPTIONAL REGULATORY PROTEIN-RELATED-RELATED"/>
    <property type="match status" value="1"/>
</dbReference>
<keyword evidence="2" id="KW-0472">Membrane</keyword>
<feature type="transmembrane region" description="Helical" evidence="2">
    <location>
        <begin position="123"/>
        <end position="142"/>
    </location>
</feature>
<gene>
    <name evidence="4" type="ORF">BALAC2494_00696</name>
</gene>
<dbReference type="InterPro" id="IPR001387">
    <property type="entry name" value="Cro/C1-type_HTH"/>
</dbReference>
<dbReference type="KEGG" id="bnm:BALAC2494_00696"/>
<dbReference type="SMART" id="SM00530">
    <property type="entry name" value="HTH_XRE"/>
    <property type="match status" value="1"/>
</dbReference>
<dbReference type="Pfam" id="PF01381">
    <property type="entry name" value="HTH_3"/>
    <property type="match status" value="1"/>
</dbReference>
<proteinExistence type="predicted"/>
<evidence type="ECO:0000313" key="5">
    <source>
        <dbReference type="Proteomes" id="UP000008394"/>
    </source>
</evidence>
<feature type="transmembrane region" description="Helical" evidence="2">
    <location>
        <begin position="293"/>
        <end position="313"/>
    </location>
</feature>
<dbReference type="EMBL" id="CP002915">
    <property type="protein sequence ID" value="AEK30410.1"/>
    <property type="molecule type" value="Genomic_DNA"/>
</dbReference>
<feature type="transmembrane region" description="Helical" evidence="2">
    <location>
        <begin position="240"/>
        <end position="261"/>
    </location>
</feature>
<dbReference type="AlphaFoldDB" id="A0A806FY88"/>
<dbReference type="CDD" id="cd00093">
    <property type="entry name" value="HTH_XRE"/>
    <property type="match status" value="1"/>
</dbReference>
<feature type="transmembrane region" description="Helical" evidence="2">
    <location>
        <begin position="206"/>
        <end position="228"/>
    </location>
</feature>
<feature type="transmembrane region" description="Helical" evidence="2">
    <location>
        <begin position="319"/>
        <end position="342"/>
    </location>
</feature>
<dbReference type="InterPro" id="IPR010982">
    <property type="entry name" value="Lambda_DNA-bd_dom_sf"/>
</dbReference>
<keyword evidence="1" id="KW-0238">DNA-binding</keyword>
<keyword evidence="2" id="KW-0812">Transmembrane</keyword>
<dbReference type="GO" id="GO:0003677">
    <property type="term" value="F:DNA binding"/>
    <property type="evidence" value="ECO:0007669"/>
    <property type="project" value="UniProtKB-KW"/>
</dbReference>
<dbReference type="Proteomes" id="UP000008394">
    <property type="component" value="Chromosome"/>
</dbReference>